<dbReference type="EC" id="1.6.5.9" evidence="9"/>
<comment type="subcellular location">
    <subcellularLocation>
        <location evidence="1">Endomembrane system</location>
        <topology evidence="1">Multi-pass membrane protein</topology>
    </subcellularLocation>
    <subcellularLocation>
        <location evidence="6">Membrane</location>
        <topology evidence="6">Multi-pass membrane protein</topology>
    </subcellularLocation>
</comment>
<feature type="transmembrane region" description="Helical" evidence="7">
    <location>
        <begin position="384"/>
        <end position="402"/>
    </location>
</feature>
<dbReference type="Proteomes" id="UP001211044">
    <property type="component" value="Chromosome"/>
</dbReference>
<dbReference type="RefSeq" id="WP_004807373.1">
    <property type="nucleotide sequence ID" value="NZ_CP116394.1"/>
</dbReference>
<gene>
    <name evidence="9" type="ORF">PIG85_08305</name>
</gene>
<feature type="transmembrane region" description="Helical" evidence="7">
    <location>
        <begin position="218"/>
        <end position="238"/>
    </location>
</feature>
<dbReference type="GO" id="GO:0042773">
    <property type="term" value="P:ATP synthesis coupled electron transport"/>
    <property type="evidence" value="ECO:0007669"/>
    <property type="project" value="InterPro"/>
</dbReference>
<dbReference type="AlphaFoldDB" id="A0AB38XN02"/>
<evidence type="ECO:0000256" key="3">
    <source>
        <dbReference type="ARBA" id="ARBA00022692"/>
    </source>
</evidence>
<proteinExistence type="inferred from homology"/>
<keyword evidence="9" id="KW-0560">Oxidoreductase</keyword>
<feature type="transmembrane region" description="Helical" evidence="7">
    <location>
        <begin position="315"/>
        <end position="333"/>
    </location>
</feature>
<evidence type="ECO:0000313" key="10">
    <source>
        <dbReference type="Proteomes" id="UP001211044"/>
    </source>
</evidence>
<dbReference type="GO" id="GO:0050136">
    <property type="term" value="F:NADH dehydrogenase (quinone) (non-electrogenic) activity"/>
    <property type="evidence" value="ECO:0007669"/>
    <property type="project" value="UniProtKB-EC"/>
</dbReference>
<evidence type="ECO:0000256" key="5">
    <source>
        <dbReference type="ARBA" id="ARBA00023136"/>
    </source>
</evidence>
<comment type="similarity">
    <text evidence="2">Belongs to the complex I subunit 4 family.</text>
</comment>
<feature type="transmembrane region" description="Helical" evidence="7">
    <location>
        <begin position="422"/>
        <end position="441"/>
    </location>
</feature>
<dbReference type="InterPro" id="IPR003918">
    <property type="entry name" value="NADH_UbQ_OxRdtase"/>
</dbReference>
<dbReference type="GO" id="GO:0008137">
    <property type="term" value="F:NADH dehydrogenase (ubiquinone) activity"/>
    <property type="evidence" value="ECO:0007669"/>
    <property type="project" value="InterPro"/>
</dbReference>
<keyword evidence="4 7" id="KW-1133">Transmembrane helix</keyword>
<dbReference type="GO" id="GO:0015990">
    <property type="term" value="P:electron transport coupled proton transport"/>
    <property type="evidence" value="ECO:0007669"/>
    <property type="project" value="TreeGrafter"/>
</dbReference>
<feature type="transmembrane region" description="Helical" evidence="7">
    <location>
        <begin position="259"/>
        <end position="281"/>
    </location>
</feature>
<dbReference type="KEGG" id="wne:PIG85_08305"/>
<dbReference type="InterPro" id="IPR010227">
    <property type="entry name" value="NADH_Q_OxRdtase_chainM/4"/>
</dbReference>
<evidence type="ECO:0000256" key="6">
    <source>
        <dbReference type="RuleBase" id="RU000320"/>
    </source>
</evidence>
<evidence type="ECO:0000256" key="7">
    <source>
        <dbReference type="SAM" id="Phobius"/>
    </source>
</evidence>
<feature type="transmembrane region" description="Helical" evidence="7">
    <location>
        <begin position="122"/>
        <end position="139"/>
    </location>
</feature>
<feature type="transmembrane region" description="Helical" evidence="7">
    <location>
        <begin position="6"/>
        <end position="28"/>
    </location>
</feature>
<feature type="transmembrane region" description="Helical" evidence="7">
    <location>
        <begin position="287"/>
        <end position="308"/>
    </location>
</feature>
<dbReference type="GO" id="GO:0012505">
    <property type="term" value="C:endomembrane system"/>
    <property type="evidence" value="ECO:0007669"/>
    <property type="project" value="UniProtKB-SubCell"/>
</dbReference>
<feature type="transmembrane region" description="Helical" evidence="7">
    <location>
        <begin position="37"/>
        <end position="59"/>
    </location>
</feature>
<dbReference type="NCBIfam" id="NF004500">
    <property type="entry name" value="PRK05846.1-4"/>
    <property type="match status" value="1"/>
</dbReference>
<feature type="transmembrane region" description="Helical" evidence="7">
    <location>
        <begin position="79"/>
        <end position="106"/>
    </location>
</feature>
<dbReference type="EMBL" id="CP116394">
    <property type="protein sequence ID" value="WCE45640.1"/>
    <property type="molecule type" value="Genomic_DNA"/>
</dbReference>
<evidence type="ECO:0000256" key="1">
    <source>
        <dbReference type="ARBA" id="ARBA00004127"/>
    </source>
</evidence>
<feature type="transmembrane region" description="Helical" evidence="7">
    <location>
        <begin position="462"/>
        <end position="480"/>
    </location>
</feature>
<dbReference type="InterPro" id="IPR001750">
    <property type="entry name" value="ND/Mrp_TM"/>
</dbReference>
<dbReference type="NCBIfam" id="TIGR01972">
    <property type="entry name" value="NDH_I_M"/>
    <property type="match status" value="1"/>
</dbReference>
<protein>
    <submittedName>
        <fullName evidence="9">NADH-quinone oxidoreductase subunit M</fullName>
        <ecNumber evidence="9">1.6.5.9</ecNumber>
    </submittedName>
</protein>
<accession>A0AB38XN02</accession>
<feature type="domain" description="NADH:quinone oxidoreductase/Mrp antiporter transmembrane" evidence="8">
    <location>
        <begin position="141"/>
        <end position="431"/>
    </location>
</feature>
<dbReference type="Pfam" id="PF00361">
    <property type="entry name" value="Proton_antipo_M"/>
    <property type="match status" value="1"/>
</dbReference>
<feature type="transmembrane region" description="Helical" evidence="7">
    <location>
        <begin position="176"/>
        <end position="198"/>
    </location>
</feature>
<evidence type="ECO:0000256" key="2">
    <source>
        <dbReference type="ARBA" id="ARBA00009025"/>
    </source>
</evidence>
<reference evidence="9" key="1">
    <citation type="submission" date="2023-01" db="EMBL/GenBank/DDBJ databases">
        <title>Comparative Genomic Analysis of the Clinically-Derived Winkia Strain NY0527 Provides Evidence into the Taxonomic Reassignment of Winkia neuii and Characterizes Their Virulence Traits.</title>
        <authorList>
            <person name="Cai X."/>
            <person name="Peng Y."/>
            <person name="Li M."/>
            <person name="Qiu Y."/>
            <person name="Wang Y."/>
            <person name="Xu L."/>
            <person name="Hou Q."/>
        </authorList>
    </citation>
    <scope>NUCLEOTIDE SEQUENCE</scope>
    <source>
        <strain evidence="9">NY0527</strain>
    </source>
</reference>
<evidence type="ECO:0000256" key="4">
    <source>
        <dbReference type="ARBA" id="ARBA00022989"/>
    </source>
</evidence>
<dbReference type="PANTHER" id="PTHR43507">
    <property type="entry name" value="NADH-UBIQUINONE OXIDOREDUCTASE CHAIN 4"/>
    <property type="match status" value="1"/>
</dbReference>
<sequence>MQVINATFPLLTLLVAIPALAALLLWLVPSLRKSGRLIGVLTSGVVLIGAIAAAASFDFGKSGAYQWAETYSWIQQLGVSWALGVNGLGLVMVLLSALLTLLVILASGNEGGFYNSSESSEGGYIALILATEAFMVLIFSARDVFLFYLAFEAMLIPVYFMIGRYGRGGRAAALKFLLYSLAGGLVMLAGVIGLYVVAPNGRGTFLIENLAGQLHTSAGVEMALFLSFFAAFAVKAPMVPVHTWLPDAAEVARPGTSTLLVGVLDKIGTFGMITMCLAIFPGASHRAALPIVIVAVISVLWGGIAAIGQKDLMRLISFTSVSHFGLMVMAIFIGNQTALIGAMVYMVAHGLSIAGMFLISGFMTQQAHTQKIAEFGGLQRITPVLAGTWLISALAAIALPGLSGFPAEFMVFVGTYKVQPVIAFFAVFGVILAVLYALIPYQRIFTGPPNPERKSMVDLTGSQKCVVGVLIAAMLVLGFFPKGVTTMVEPTASQVVPAPVQVGAGADTEGK</sequence>
<feature type="transmembrane region" description="Helical" evidence="7">
    <location>
        <begin position="339"/>
        <end position="363"/>
    </location>
</feature>
<name>A0AB38XN02_9ACTO</name>
<dbReference type="PANTHER" id="PTHR43507:SF1">
    <property type="entry name" value="NADH-UBIQUINONE OXIDOREDUCTASE CHAIN 4"/>
    <property type="match status" value="1"/>
</dbReference>
<dbReference type="PRINTS" id="PR01437">
    <property type="entry name" value="NUOXDRDTASE4"/>
</dbReference>
<dbReference type="GO" id="GO:0016020">
    <property type="term" value="C:membrane"/>
    <property type="evidence" value="ECO:0007669"/>
    <property type="project" value="UniProtKB-SubCell"/>
</dbReference>
<dbReference type="GO" id="GO:0048039">
    <property type="term" value="F:ubiquinone binding"/>
    <property type="evidence" value="ECO:0007669"/>
    <property type="project" value="TreeGrafter"/>
</dbReference>
<feature type="transmembrane region" description="Helical" evidence="7">
    <location>
        <begin position="145"/>
        <end position="164"/>
    </location>
</feature>
<evidence type="ECO:0000259" key="8">
    <source>
        <dbReference type="Pfam" id="PF00361"/>
    </source>
</evidence>
<keyword evidence="5 7" id="KW-0472">Membrane</keyword>
<evidence type="ECO:0000313" key="9">
    <source>
        <dbReference type="EMBL" id="WCE45640.1"/>
    </source>
</evidence>
<keyword evidence="3 6" id="KW-0812">Transmembrane</keyword>
<organism evidence="9 10">
    <name type="scientific">Winkia neuii subsp. anitrata</name>
    <dbReference type="NCBI Taxonomy" id="29318"/>
    <lineage>
        <taxon>Bacteria</taxon>
        <taxon>Bacillati</taxon>
        <taxon>Actinomycetota</taxon>
        <taxon>Actinomycetes</taxon>
        <taxon>Actinomycetales</taxon>
        <taxon>Actinomycetaceae</taxon>
        <taxon>Winkia</taxon>
    </lineage>
</organism>